<feature type="chain" id="PRO_5010549203" description="Integrase zinc-binding domain-containing protein" evidence="1">
    <location>
        <begin position="31"/>
        <end position="180"/>
    </location>
</feature>
<dbReference type="PANTHER" id="PTHR47266">
    <property type="entry name" value="ENDONUCLEASE-RELATED"/>
    <property type="match status" value="1"/>
</dbReference>
<feature type="signal peptide" evidence="1">
    <location>
        <begin position="1"/>
        <end position="30"/>
    </location>
</feature>
<evidence type="ECO:0000313" key="4">
    <source>
        <dbReference type="RefSeq" id="XP_016675427.1"/>
    </source>
</evidence>
<organism evidence="3 4">
    <name type="scientific">Gossypium hirsutum</name>
    <name type="common">Upland cotton</name>
    <name type="synonym">Gossypium mexicanum</name>
    <dbReference type="NCBI Taxonomy" id="3635"/>
    <lineage>
        <taxon>Eukaryota</taxon>
        <taxon>Viridiplantae</taxon>
        <taxon>Streptophyta</taxon>
        <taxon>Embryophyta</taxon>
        <taxon>Tracheophyta</taxon>
        <taxon>Spermatophyta</taxon>
        <taxon>Magnoliopsida</taxon>
        <taxon>eudicotyledons</taxon>
        <taxon>Gunneridae</taxon>
        <taxon>Pentapetalae</taxon>
        <taxon>rosids</taxon>
        <taxon>malvids</taxon>
        <taxon>Malvales</taxon>
        <taxon>Malvaceae</taxon>
        <taxon>Malvoideae</taxon>
        <taxon>Gossypium</taxon>
    </lineage>
</organism>
<sequence>MTKLRAMFARLILASDGCLLAKLQVRPTLAQQTKEKQPLDGDLLKRIPQVEHGVKEDFDVDAKGILNFCGRLCVPQDEDLRQVILTEAHSSPYTIHPCKGKMCHDLRKIYWWLGLKRDVMDFVARCLACQKVKAEHHFPSMRTNYSLYKLADLYIAKIVRLHGVPISIISDRDSHFISRF</sequence>
<name>A0A1U8IBE0_GOSHI</name>
<dbReference type="RefSeq" id="XP_016675427.1">
    <property type="nucleotide sequence ID" value="XM_016819938.1"/>
</dbReference>
<accession>A0A1U8IBE0</accession>
<evidence type="ECO:0000313" key="3">
    <source>
        <dbReference type="Proteomes" id="UP000818029"/>
    </source>
</evidence>
<dbReference type="InterPro" id="IPR052160">
    <property type="entry name" value="Gypsy_RT_Integrase-like"/>
</dbReference>
<evidence type="ECO:0000256" key="1">
    <source>
        <dbReference type="SAM" id="SignalP"/>
    </source>
</evidence>
<reference evidence="4" key="2">
    <citation type="submission" date="2025-08" db="UniProtKB">
        <authorList>
            <consortium name="RefSeq"/>
        </authorList>
    </citation>
    <scope>IDENTIFICATION</scope>
</reference>
<gene>
    <name evidence="4" type="primary">LOC107894686</name>
</gene>
<evidence type="ECO:0000259" key="2">
    <source>
        <dbReference type="Pfam" id="PF17921"/>
    </source>
</evidence>
<dbReference type="GeneID" id="107894686"/>
<proteinExistence type="predicted"/>
<dbReference type="Gene3D" id="1.10.340.70">
    <property type="match status" value="1"/>
</dbReference>
<feature type="domain" description="Integrase zinc-binding" evidence="2">
    <location>
        <begin position="77"/>
        <end position="134"/>
    </location>
</feature>
<dbReference type="STRING" id="3635.A0A1U8IBE0"/>
<dbReference type="KEGG" id="ghi:107894686"/>
<keyword evidence="1" id="KW-0732">Signal</keyword>
<dbReference type="AlphaFoldDB" id="A0A1U8IBE0"/>
<keyword evidence="3" id="KW-1185">Reference proteome</keyword>
<dbReference type="Pfam" id="PF17921">
    <property type="entry name" value="Integrase_H2C2"/>
    <property type="match status" value="1"/>
</dbReference>
<dbReference type="InterPro" id="IPR041588">
    <property type="entry name" value="Integrase_H2C2"/>
</dbReference>
<dbReference type="PaxDb" id="3635-A0A1U8IBE0"/>
<dbReference type="Proteomes" id="UP000818029">
    <property type="component" value="Chromosome A13"/>
</dbReference>
<protein>
    <recommendedName>
        <fullName evidence="2">Integrase zinc-binding domain-containing protein</fullName>
    </recommendedName>
</protein>
<reference evidence="3" key="1">
    <citation type="journal article" date="2020" name="Nat. Genet.">
        <title>Genomic diversifications of five Gossypium allopolyploid species and their impact on cotton improvement.</title>
        <authorList>
            <person name="Chen Z.J."/>
            <person name="Sreedasyam A."/>
            <person name="Ando A."/>
            <person name="Song Q."/>
            <person name="De Santiago L.M."/>
            <person name="Hulse-Kemp A.M."/>
            <person name="Ding M."/>
            <person name="Ye W."/>
            <person name="Kirkbride R.C."/>
            <person name="Jenkins J."/>
            <person name="Plott C."/>
            <person name="Lovell J."/>
            <person name="Lin Y.M."/>
            <person name="Vaughn R."/>
            <person name="Liu B."/>
            <person name="Simpson S."/>
            <person name="Scheffler B.E."/>
            <person name="Wen L."/>
            <person name="Saski C.A."/>
            <person name="Grover C.E."/>
            <person name="Hu G."/>
            <person name="Conover J.L."/>
            <person name="Carlson J.W."/>
            <person name="Shu S."/>
            <person name="Boston L.B."/>
            <person name="Williams M."/>
            <person name="Peterson D.G."/>
            <person name="McGee K."/>
            <person name="Jones D.C."/>
            <person name="Wendel J.F."/>
            <person name="Stelly D.M."/>
            <person name="Grimwood J."/>
            <person name="Schmutz J."/>
        </authorList>
    </citation>
    <scope>NUCLEOTIDE SEQUENCE [LARGE SCALE GENOMIC DNA]</scope>
    <source>
        <strain evidence="3">cv. TM-1</strain>
    </source>
</reference>